<dbReference type="Proteomes" id="UP000266841">
    <property type="component" value="Unassembled WGS sequence"/>
</dbReference>
<evidence type="ECO:0000313" key="2">
    <source>
        <dbReference type="Proteomes" id="UP000266841"/>
    </source>
</evidence>
<gene>
    <name evidence="1" type="ORF">THAOC_18860</name>
</gene>
<keyword evidence="2" id="KW-1185">Reference proteome</keyword>
<name>K0S685_THAOC</name>
<proteinExistence type="predicted"/>
<dbReference type="EMBL" id="AGNL01020742">
    <property type="protein sequence ID" value="EJK60735.1"/>
    <property type="molecule type" value="Genomic_DNA"/>
</dbReference>
<sequence length="105" mass="11995">MMRFFARSRIEMRQSARARSLSNLDFHGKLNQDNGIFELVKRHLPKYLVQTLGSLMVCIFNIHALWKTDTSTVPLIRMSAQNGAVMNPSFNGQPTFLGQPCRALR</sequence>
<dbReference type="AlphaFoldDB" id="K0S685"/>
<evidence type="ECO:0000313" key="1">
    <source>
        <dbReference type="EMBL" id="EJK60735.1"/>
    </source>
</evidence>
<comment type="caution">
    <text evidence="1">The sequence shown here is derived from an EMBL/GenBank/DDBJ whole genome shotgun (WGS) entry which is preliminary data.</text>
</comment>
<accession>K0S685</accession>
<organism evidence="1 2">
    <name type="scientific">Thalassiosira oceanica</name>
    <name type="common">Marine diatom</name>
    <dbReference type="NCBI Taxonomy" id="159749"/>
    <lineage>
        <taxon>Eukaryota</taxon>
        <taxon>Sar</taxon>
        <taxon>Stramenopiles</taxon>
        <taxon>Ochrophyta</taxon>
        <taxon>Bacillariophyta</taxon>
        <taxon>Coscinodiscophyceae</taxon>
        <taxon>Thalassiosirophycidae</taxon>
        <taxon>Thalassiosirales</taxon>
        <taxon>Thalassiosiraceae</taxon>
        <taxon>Thalassiosira</taxon>
    </lineage>
</organism>
<protein>
    <submittedName>
        <fullName evidence="1">Uncharacterized protein</fullName>
    </submittedName>
</protein>
<reference evidence="1 2" key="1">
    <citation type="journal article" date="2012" name="Genome Biol.">
        <title>Genome and low-iron response of an oceanic diatom adapted to chronic iron limitation.</title>
        <authorList>
            <person name="Lommer M."/>
            <person name="Specht M."/>
            <person name="Roy A.S."/>
            <person name="Kraemer L."/>
            <person name="Andreson R."/>
            <person name="Gutowska M.A."/>
            <person name="Wolf J."/>
            <person name="Bergner S.V."/>
            <person name="Schilhabel M.B."/>
            <person name="Klostermeier U.C."/>
            <person name="Beiko R.G."/>
            <person name="Rosenstiel P."/>
            <person name="Hippler M."/>
            <person name="Laroche J."/>
        </authorList>
    </citation>
    <scope>NUCLEOTIDE SEQUENCE [LARGE SCALE GENOMIC DNA]</scope>
    <source>
        <strain evidence="1 2">CCMP1005</strain>
    </source>
</reference>